<evidence type="ECO:0000313" key="2">
    <source>
        <dbReference type="Proteomes" id="UP000596742"/>
    </source>
</evidence>
<keyword evidence="2" id="KW-1185">Reference proteome</keyword>
<accession>A0A8B6GSW1</accession>
<dbReference type="Gene3D" id="1.10.10.60">
    <property type="entry name" value="Homeodomain-like"/>
    <property type="match status" value="1"/>
</dbReference>
<organism evidence="1 2">
    <name type="scientific">Mytilus galloprovincialis</name>
    <name type="common">Mediterranean mussel</name>
    <dbReference type="NCBI Taxonomy" id="29158"/>
    <lineage>
        <taxon>Eukaryota</taxon>
        <taxon>Metazoa</taxon>
        <taxon>Spiralia</taxon>
        <taxon>Lophotrochozoa</taxon>
        <taxon>Mollusca</taxon>
        <taxon>Bivalvia</taxon>
        <taxon>Autobranchia</taxon>
        <taxon>Pteriomorphia</taxon>
        <taxon>Mytilida</taxon>
        <taxon>Mytiloidea</taxon>
        <taxon>Mytilidae</taxon>
        <taxon>Mytilinae</taxon>
        <taxon>Mytilus</taxon>
    </lineage>
</organism>
<proteinExistence type="predicted"/>
<reference evidence="1" key="1">
    <citation type="submission" date="2018-11" db="EMBL/GenBank/DDBJ databases">
        <authorList>
            <person name="Alioto T."/>
            <person name="Alioto T."/>
        </authorList>
    </citation>
    <scope>NUCLEOTIDE SEQUENCE</scope>
</reference>
<dbReference type="Proteomes" id="UP000596742">
    <property type="component" value="Unassembled WGS sequence"/>
</dbReference>
<name>A0A8B6GSW1_MYTGA</name>
<dbReference type="AlphaFoldDB" id="A0A8B6GSW1"/>
<sequence>MIEDLEAAWTAGMRSAGKDQIIVEVALQLQLQPEKVKEWIGNRNAKESRRQGGQTVKKSKILTKGPNSYSLFARSVERGYFFIKLV</sequence>
<comment type="caution">
    <text evidence="1">The sequence shown here is derived from an EMBL/GenBank/DDBJ whole genome shotgun (WGS) entry which is preliminary data.</text>
</comment>
<gene>
    <name evidence="1" type="ORF">MGAL_10B052344</name>
</gene>
<evidence type="ECO:0008006" key="3">
    <source>
        <dbReference type="Google" id="ProtNLM"/>
    </source>
</evidence>
<dbReference type="OrthoDB" id="10072451at2759"/>
<dbReference type="EMBL" id="UYJE01008976">
    <property type="protein sequence ID" value="VDI68992.1"/>
    <property type="molecule type" value="Genomic_DNA"/>
</dbReference>
<protein>
    <recommendedName>
        <fullName evidence="3">Homeobox domain-containing protein</fullName>
    </recommendedName>
</protein>
<evidence type="ECO:0000313" key="1">
    <source>
        <dbReference type="EMBL" id="VDI68992.1"/>
    </source>
</evidence>